<evidence type="ECO:0000313" key="2">
    <source>
        <dbReference type="Proteomes" id="UP000195221"/>
    </source>
</evidence>
<gene>
    <name evidence="1" type="ORF">PAMC26577_01650</name>
</gene>
<proteinExistence type="predicted"/>
<dbReference type="EMBL" id="NBTZ01000009">
    <property type="protein sequence ID" value="OTP79603.1"/>
    <property type="molecule type" value="Genomic_DNA"/>
</dbReference>
<dbReference type="AlphaFoldDB" id="A0A242N7M2"/>
<name>A0A242N7M2_CABSO</name>
<comment type="caution">
    <text evidence="1">The sequence shown here is derived from an EMBL/GenBank/DDBJ whole genome shotgun (WGS) entry which is preliminary data.</text>
</comment>
<organism evidence="1 2">
    <name type="scientific">Caballeronia sordidicola</name>
    <name type="common">Burkholderia sordidicola</name>
    <dbReference type="NCBI Taxonomy" id="196367"/>
    <lineage>
        <taxon>Bacteria</taxon>
        <taxon>Pseudomonadati</taxon>
        <taxon>Pseudomonadota</taxon>
        <taxon>Betaproteobacteria</taxon>
        <taxon>Burkholderiales</taxon>
        <taxon>Burkholderiaceae</taxon>
        <taxon>Caballeronia</taxon>
    </lineage>
</organism>
<dbReference type="Proteomes" id="UP000195221">
    <property type="component" value="Unassembled WGS sequence"/>
</dbReference>
<sequence length="39" mass="4147">MLHGFEGIAAVLGWNQRARSTGPTLGSIKSLALHQTAKK</sequence>
<accession>A0A242N7M2</accession>
<protein>
    <submittedName>
        <fullName evidence="1">Uncharacterized protein</fullName>
    </submittedName>
</protein>
<evidence type="ECO:0000313" key="1">
    <source>
        <dbReference type="EMBL" id="OTP79603.1"/>
    </source>
</evidence>
<reference evidence="1 2" key="1">
    <citation type="submission" date="2017-03" db="EMBL/GenBank/DDBJ databases">
        <title>Genome analysis of strain PAMC 26577.</title>
        <authorList>
            <person name="Oh H.-M."/>
            <person name="Yang J.-A."/>
        </authorList>
    </citation>
    <scope>NUCLEOTIDE SEQUENCE [LARGE SCALE GENOMIC DNA]</scope>
    <source>
        <strain evidence="1 2">PAMC 26577</strain>
    </source>
</reference>